<dbReference type="Gene3D" id="1.10.630.10">
    <property type="entry name" value="Cytochrome P450"/>
    <property type="match status" value="1"/>
</dbReference>
<evidence type="ECO:0000256" key="6">
    <source>
        <dbReference type="ARBA" id="ARBA00023004"/>
    </source>
</evidence>
<comment type="similarity">
    <text evidence="2">Belongs to the cytochrome P450 family.</text>
</comment>
<comment type="caution">
    <text evidence="8">The sequence shown here is derived from an EMBL/GenBank/DDBJ whole genome shotgun (WGS) entry which is preliminary data.</text>
</comment>
<dbReference type="SUPFAM" id="SSF48264">
    <property type="entry name" value="Cytochrome P450"/>
    <property type="match status" value="1"/>
</dbReference>
<protein>
    <submittedName>
        <fullName evidence="8">Uncharacterized protein</fullName>
    </submittedName>
</protein>
<evidence type="ECO:0000256" key="5">
    <source>
        <dbReference type="ARBA" id="ARBA00023002"/>
    </source>
</evidence>
<evidence type="ECO:0000313" key="9">
    <source>
        <dbReference type="Proteomes" id="UP000717328"/>
    </source>
</evidence>
<evidence type="ECO:0000256" key="1">
    <source>
        <dbReference type="ARBA" id="ARBA00001971"/>
    </source>
</evidence>
<accession>A0A9P7GJ48</accession>
<keyword evidence="5" id="KW-0560">Oxidoreductase</keyword>
<keyword evidence="7" id="KW-0503">Monooxygenase</keyword>
<evidence type="ECO:0000256" key="7">
    <source>
        <dbReference type="ARBA" id="ARBA00023033"/>
    </source>
</evidence>
<dbReference type="InterPro" id="IPR050364">
    <property type="entry name" value="Cytochrome_P450_fung"/>
</dbReference>
<dbReference type="PANTHER" id="PTHR46300">
    <property type="entry name" value="P450, PUTATIVE (EUROFUNG)-RELATED-RELATED"/>
    <property type="match status" value="1"/>
</dbReference>
<evidence type="ECO:0000256" key="2">
    <source>
        <dbReference type="ARBA" id="ARBA00010617"/>
    </source>
</evidence>
<comment type="cofactor">
    <cofactor evidence="1">
        <name>heme</name>
        <dbReference type="ChEBI" id="CHEBI:30413"/>
    </cofactor>
</comment>
<dbReference type="OrthoDB" id="1055148at2759"/>
<sequence>MLLRRERSRLTYRYLRASDTVRLQPHELKATHGLLRRLLDEPDNLMDHLQDMAGEAIISITYGLQVQDKDDPYIIAAERGNEPLLAAIVPGAFLVDSLPILKYVPYWMPFAGFKRKVKQWHQLATAMIDMPFEAALHDI</sequence>
<dbReference type="AlphaFoldDB" id="A0A9P7GJ48"/>
<dbReference type="InterPro" id="IPR036396">
    <property type="entry name" value="Cyt_P450_sf"/>
</dbReference>
<dbReference type="GO" id="GO:0004497">
    <property type="term" value="F:monooxygenase activity"/>
    <property type="evidence" value="ECO:0007669"/>
    <property type="project" value="UniProtKB-KW"/>
</dbReference>
<keyword evidence="4" id="KW-0479">Metal-binding</keyword>
<feature type="non-terminal residue" evidence="8">
    <location>
        <position position="139"/>
    </location>
</feature>
<dbReference type="GO" id="GO:0016705">
    <property type="term" value="F:oxidoreductase activity, acting on paired donors, with incorporation or reduction of molecular oxygen"/>
    <property type="evidence" value="ECO:0007669"/>
    <property type="project" value="InterPro"/>
</dbReference>
<gene>
    <name evidence="8" type="ORF">H0H81_003692</name>
</gene>
<reference evidence="8" key="2">
    <citation type="submission" date="2021-10" db="EMBL/GenBank/DDBJ databases">
        <title>Phylogenomics reveals ancestral predisposition of the termite-cultivated fungus Termitomyces towards a domesticated lifestyle.</title>
        <authorList>
            <person name="Auxier B."/>
            <person name="Grum-Grzhimaylo A."/>
            <person name="Cardenas M.E."/>
            <person name="Lodge J.D."/>
            <person name="Laessoe T."/>
            <person name="Pedersen O."/>
            <person name="Smith M.E."/>
            <person name="Kuyper T.W."/>
            <person name="Franco-Molano E.A."/>
            <person name="Baroni T.J."/>
            <person name="Aanen D.K."/>
        </authorList>
    </citation>
    <scope>NUCLEOTIDE SEQUENCE</scope>
    <source>
        <strain evidence="8">D49</strain>
    </source>
</reference>
<evidence type="ECO:0000313" key="8">
    <source>
        <dbReference type="EMBL" id="KAG5649458.1"/>
    </source>
</evidence>
<dbReference type="GO" id="GO:0005506">
    <property type="term" value="F:iron ion binding"/>
    <property type="evidence" value="ECO:0007669"/>
    <property type="project" value="InterPro"/>
</dbReference>
<organism evidence="8 9">
    <name type="scientific">Sphagnurus paluster</name>
    <dbReference type="NCBI Taxonomy" id="117069"/>
    <lineage>
        <taxon>Eukaryota</taxon>
        <taxon>Fungi</taxon>
        <taxon>Dikarya</taxon>
        <taxon>Basidiomycota</taxon>
        <taxon>Agaricomycotina</taxon>
        <taxon>Agaricomycetes</taxon>
        <taxon>Agaricomycetidae</taxon>
        <taxon>Agaricales</taxon>
        <taxon>Tricholomatineae</taxon>
        <taxon>Lyophyllaceae</taxon>
        <taxon>Sphagnurus</taxon>
    </lineage>
</organism>
<keyword evidence="3" id="KW-0349">Heme</keyword>
<reference evidence="8" key="1">
    <citation type="submission" date="2021-02" db="EMBL/GenBank/DDBJ databases">
        <authorList>
            <person name="Nieuwenhuis M."/>
            <person name="Van De Peppel L.J.J."/>
        </authorList>
    </citation>
    <scope>NUCLEOTIDE SEQUENCE</scope>
    <source>
        <strain evidence="8">D49</strain>
    </source>
</reference>
<evidence type="ECO:0000256" key="3">
    <source>
        <dbReference type="ARBA" id="ARBA00022617"/>
    </source>
</evidence>
<name>A0A9P7GJ48_9AGAR</name>
<dbReference type="EMBL" id="JABCKI010000986">
    <property type="protein sequence ID" value="KAG5649458.1"/>
    <property type="molecule type" value="Genomic_DNA"/>
</dbReference>
<evidence type="ECO:0000256" key="4">
    <source>
        <dbReference type="ARBA" id="ARBA00022723"/>
    </source>
</evidence>
<proteinExistence type="inferred from homology"/>
<keyword evidence="6" id="KW-0408">Iron</keyword>
<keyword evidence="9" id="KW-1185">Reference proteome</keyword>
<dbReference type="Proteomes" id="UP000717328">
    <property type="component" value="Unassembled WGS sequence"/>
</dbReference>
<dbReference type="GO" id="GO:0020037">
    <property type="term" value="F:heme binding"/>
    <property type="evidence" value="ECO:0007669"/>
    <property type="project" value="InterPro"/>
</dbReference>